<feature type="non-terminal residue" evidence="8">
    <location>
        <position position="1"/>
    </location>
</feature>
<gene>
    <name evidence="8" type="ORF">BC938DRAFT_477215</name>
</gene>
<keyword evidence="1 5" id="KW-0479">Metal-binding</keyword>
<evidence type="ECO:0000256" key="1">
    <source>
        <dbReference type="ARBA" id="ARBA00022723"/>
    </source>
</evidence>
<dbReference type="SMART" id="SM00132">
    <property type="entry name" value="LIM"/>
    <property type="match status" value="4"/>
</dbReference>
<evidence type="ECO:0000256" key="2">
    <source>
        <dbReference type="ARBA" id="ARBA00022737"/>
    </source>
</evidence>
<dbReference type="Gene3D" id="2.10.110.10">
    <property type="entry name" value="Cysteine Rich Protein"/>
    <property type="match status" value="4"/>
</dbReference>
<dbReference type="PANTHER" id="PTHR24205:SF16">
    <property type="entry name" value="GH01042P-RELATED"/>
    <property type="match status" value="1"/>
</dbReference>
<dbReference type="AlphaFoldDB" id="A0A433QPL7"/>
<keyword evidence="4 5" id="KW-0440">LIM domain</keyword>
<organism evidence="8 9">
    <name type="scientific">Jimgerdemannia flammicorona</name>
    <dbReference type="NCBI Taxonomy" id="994334"/>
    <lineage>
        <taxon>Eukaryota</taxon>
        <taxon>Fungi</taxon>
        <taxon>Fungi incertae sedis</taxon>
        <taxon>Mucoromycota</taxon>
        <taxon>Mucoromycotina</taxon>
        <taxon>Endogonomycetes</taxon>
        <taxon>Endogonales</taxon>
        <taxon>Endogonaceae</taxon>
        <taxon>Jimgerdemannia</taxon>
    </lineage>
</organism>
<feature type="compositionally biased region" description="Low complexity" evidence="6">
    <location>
        <begin position="313"/>
        <end position="326"/>
    </location>
</feature>
<dbReference type="InterPro" id="IPR001781">
    <property type="entry name" value="Znf_LIM"/>
</dbReference>
<feature type="region of interest" description="Disordered" evidence="6">
    <location>
        <begin position="303"/>
        <end position="336"/>
    </location>
</feature>
<evidence type="ECO:0000256" key="5">
    <source>
        <dbReference type="PROSITE-ProRule" id="PRU00125"/>
    </source>
</evidence>
<feature type="region of interest" description="Disordered" evidence="6">
    <location>
        <begin position="433"/>
        <end position="501"/>
    </location>
</feature>
<keyword evidence="2" id="KW-0677">Repeat</keyword>
<sequence>PPSPTREDENNPFSQTIVCFTITCITSHSFLRNIFPQTQHIIANSSLNSNPSLPSHSTNIMGFCQRCGDIVQSGKCKRWGCGGKAVGTLHGEHFCSAFIPYRVGQRSLSSILSKIPASITGSLHADGNMVDKWQSQYQGSILENASTAGTASRRSSFSRPAIPTAMVVPRKMCAECNKRLFSDTPTFIDPDDHDKLYCQSCHLKKFSMGNWWVIALECRECCLQWPRRRSTDNISETFSRNCFKPVFPHERPWVKYGSRYWHKDCFNCRHCQRDLGDEPLVDLGGLPCCEICLEEHAGQRPEEIPTVHNIDTPSPSGLSSPLSPVPDKFDTMSNYSSPRLPPHSPIYWSDRSPAIGAQLSLPDSPQGSIYLPPRSSSPVSDYPFSDYSETSSRPSTPNSTFSFASKISSTISDEVIERAPSALSSTSTERYYKPLKSTSTTTRSNRERTISLPSPVKPSTSPTVVERQQHRRHHNRQYHHHDEDDSSHNESDTPIPAPSARLGRKVSTPLISAVHPQCDRCHESIHGTSVQLPTGEVFHQSCFTCSKCALEFTESQFIMNLGRVYHPKCAPMTQVETMGIKCTKCSVPIVGQFIRNNGGYYHLKLTNHDDLHYQCFNCAKCDRVISPNTPFTDIKGLHYCDGCATSPLSDVRPDRTPRTRTSPVLGATPRLPILPTRASVDDLPSLGSAQPSVRPSTIFSTRTKPLPKLGGSKVCPRCQKTVGFVEETSGPRATKWHKKCLGCVGPGCRKQLDSAAIIVEDGGMWMPYCRTCHDKQKQRTQSPRFPATRVGLLS</sequence>
<dbReference type="GO" id="GO:0046872">
    <property type="term" value="F:metal ion binding"/>
    <property type="evidence" value="ECO:0007669"/>
    <property type="project" value="UniProtKB-KW"/>
</dbReference>
<dbReference type="EMBL" id="RBNJ01002664">
    <property type="protein sequence ID" value="RUS31725.1"/>
    <property type="molecule type" value="Genomic_DNA"/>
</dbReference>
<evidence type="ECO:0000259" key="7">
    <source>
        <dbReference type="PROSITE" id="PS50023"/>
    </source>
</evidence>
<feature type="domain" description="LIM zinc-binding" evidence="7">
    <location>
        <begin position="516"/>
        <end position="576"/>
    </location>
</feature>
<proteinExistence type="predicted"/>
<protein>
    <recommendedName>
        <fullName evidence="7">LIM zinc-binding domain-containing protein</fullName>
    </recommendedName>
</protein>
<evidence type="ECO:0000256" key="3">
    <source>
        <dbReference type="ARBA" id="ARBA00022833"/>
    </source>
</evidence>
<dbReference type="SUPFAM" id="SSF57716">
    <property type="entry name" value="Glucocorticoid receptor-like (DNA-binding domain)"/>
    <property type="match status" value="1"/>
</dbReference>
<dbReference type="PROSITE" id="PS50023">
    <property type="entry name" value="LIM_DOMAIN_2"/>
    <property type="match status" value="3"/>
</dbReference>
<feature type="domain" description="LIM zinc-binding" evidence="7">
    <location>
        <begin position="237"/>
        <end position="299"/>
    </location>
</feature>
<feature type="compositionally biased region" description="Basic and acidic residues" evidence="6">
    <location>
        <begin position="480"/>
        <end position="491"/>
    </location>
</feature>
<keyword evidence="3 5" id="KW-0862">Zinc</keyword>
<evidence type="ECO:0000313" key="9">
    <source>
        <dbReference type="Proteomes" id="UP000274822"/>
    </source>
</evidence>
<comment type="caution">
    <text evidence="8">The sequence shown here is derived from an EMBL/GenBank/DDBJ whole genome shotgun (WGS) entry which is preliminary data.</text>
</comment>
<feature type="region of interest" description="Disordered" evidence="6">
    <location>
        <begin position="357"/>
        <end position="400"/>
    </location>
</feature>
<evidence type="ECO:0000256" key="6">
    <source>
        <dbReference type="SAM" id="MobiDB-lite"/>
    </source>
</evidence>
<evidence type="ECO:0000256" key="4">
    <source>
        <dbReference type="ARBA" id="ARBA00023038"/>
    </source>
</evidence>
<dbReference type="PANTHER" id="PTHR24205">
    <property type="entry name" value="FOUR AND A HALF LIM DOMAINS PROTEIN"/>
    <property type="match status" value="1"/>
</dbReference>
<reference evidence="8 9" key="1">
    <citation type="journal article" date="2018" name="New Phytol.">
        <title>Phylogenomics of Endogonaceae and evolution of mycorrhizas within Mucoromycota.</title>
        <authorList>
            <person name="Chang Y."/>
            <person name="Desiro A."/>
            <person name="Na H."/>
            <person name="Sandor L."/>
            <person name="Lipzen A."/>
            <person name="Clum A."/>
            <person name="Barry K."/>
            <person name="Grigoriev I.V."/>
            <person name="Martin F.M."/>
            <person name="Stajich J.E."/>
            <person name="Smith M.E."/>
            <person name="Bonito G."/>
            <person name="Spatafora J.W."/>
        </authorList>
    </citation>
    <scope>NUCLEOTIDE SEQUENCE [LARGE SCALE GENOMIC DNA]</scope>
    <source>
        <strain evidence="8 9">AD002</strain>
    </source>
</reference>
<feature type="domain" description="LIM zinc-binding" evidence="7">
    <location>
        <begin position="580"/>
        <end position="650"/>
    </location>
</feature>
<feature type="compositionally biased region" description="Basic residues" evidence="6">
    <location>
        <begin position="469"/>
        <end position="479"/>
    </location>
</feature>
<dbReference type="Pfam" id="PF00412">
    <property type="entry name" value="LIM"/>
    <property type="match status" value="2"/>
</dbReference>
<dbReference type="Proteomes" id="UP000274822">
    <property type="component" value="Unassembled WGS sequence"/>
</dbReference>
<name>A0A433QPL7_9FUNG</name>
<evidence type="ECO:0000313" key="8">
    <source>
        <dbReference type="EMBL" id="RUS31725.1"/>
    </source>
</evidence>
<dbReference type="CDD" id="cd08368">
    <property type="entry name" value="LIM"/>
    <property type="match status" value="2"/>
</dbReference>
<dbReference type="GO" id="GO:0005634">
    <property type="term" value="C:nucleus"/>
    <property type="evidence" value="ECO:0007669"/>
    <property type="project" value="TreeGrafter"/>
</dbReference>
<accession>A0A433QPL7</accession>
<keyword evidence="9" id="KW-1185">Reference proteome</keyword>
<feature type="compositionally biased region" description="Polar residues" evidence="6">
    <location>
        <begin position="387"/>
        <end position="400"/>
    </location>
</feature>
<dbReference type="GO" id="GO:0003712">
    <property type="term" value="F:transcription coregulator activity"/>
    <property type="evidence" value="ECO:0007669"/>
    <property type="project" value="TreeGrafter"/>
</dbReference>
<feature type="compositionally biased region" description="Low complexity" evidence="6">
    <location>
        <begin position="451"/>
        <end position="465"/>
    </location>
</feature>